<reference evidence="3" key="1">
    <citation type="submission" date="2016-10" db="EMBL/GenBank/DDBJ databases">
        <authorList>
            <person name="Varghese N."/>
            <person name="Submissions S."/>
        </authorList>
    </citation>
    <scope>NUCLEOTIDE SEQUENCE [LARGE SCALE GENOMIC DNA]</scope>
    <source>
        <strain evidence="3">CGMCC 1.8946</strain>
    </source>
</reference>
<dbReference type="RefSeq" id="WP_167670336.1">
    <property type="nucleotide sequence ID" value="NZ_FMTT01000061.1"/>
</dbReference>
<dbReference type="STRING" id="624147.SAMN04487970_10619"/>
<keyword evidence="3" id="KW-1185">Reference proteome</keyword>
<dbReference type="AlphaFoldDB" id="A0A1G4TPR2"/>
<evidence type="ECO:0000313" key="3">
    <source>
        <dbReference type="Proteomes" id="UP000198601"/>
    </source>
</evidence>
<sequence>MWFLNKETGLKWEVVDQELMLRLQANVNYEQVDDPKQETKQAKRNEKEVTT</sequence>
<gene>
    <name evidence="2" type="ORF">SAMN04487970_10619</name>
</gene>
<protein>
    <submittedName>
        <fullName evidence="2">Uncharacterized protein</fullName>
    </submittedName>
</protein>
<evidence type="ECO:0000313" key="2">
    <source>
        <dbReference type="EMBL" id="SCW83332.1"/>
    </source>
</evidence>
<proteinExistence type="predicted"/>
<evidence type="ECO:0000256" key="1">
    <source>
        <dbReference type="SAM" id="MobiDB-lite"/>
    </source>
</evidence>
<dbReference type="Proteomes" id="UP000198601">
    <property type="component" value="Unassembled WGS sequence"/>
</dbReference>
<feature type="compositionally biased region" description="Basic and acidic residues" evidence="1">
    <location>
        <begin position="33"/>
        <end position="51"/>
    </location>
</feature>
<organism evidence="2 3">
    <name type="scientific">Paenibacillus tianmuensis</name>
    <dbReference type="NCBI Taxonomy" id="624147"/>
    <lineage>
        <taxon>Bacteria</taxon>
        <taxon>Bacillati</taxon>
        <taxon>Bacillota</taxon>
        <taxon>Bacilli</taxon>
        <taxon>Bacillales</taxon>
        <taxon>Paenibacillaceae</taxon>
        <taxon>Paenibacillus</taxon>
    </lineage>
</organism>
<name>A0A1G4TPR2_9BACL</name>
<feature type="region of interest" description="Disordered" evidence="1">
    <location>
        <begin position="31"/>
        <end position="51"/>
    </location>
</feature>
<accession>A0A1G4TPR2</accession>
<dbReference type="EMBL" id="FMTT01000061">
    <property type="protein sequence ID" value="SCW83332.1"/>
    <property type="molecule type" value="Genomic_DNA"/>
</dbReference>